<dbReference type="EMBL" id="UYRU01072726">
    <property type="protein sequence ID" value="VDN22612.1"/>
    <property type="molecule type" value="Genomic_DNA"/>
</dbReference>
<protein>
    <recommendedName>
        <fullName evidence="2">CpG binding protein C-terminal domain-containing protein</fullName>
    </recommendedName>
</protein>
<dbReference type="AlphaFoldDB" id="A0A3P7PS60"/>
<reference evidence="3 4" key="1">
    <citation type="submission" date="2018-11" db="EMBL/GenBank/DDBJ databases">
        <authorList>
            <consortium name="Pathogen Informatics"/>
        </authorList>
    </citation>
    <scope>NUCLEOTIDE SEQUENCE [LARGE SCALE GENOMIC DNA]</scope>
</reference>
<dbReference type="Proteomes" id="UP000281553">
    <property type="component" value="Unassembled WGS sequence"/>
</dbReference>
<feature type="compositionally biased region" description="Acidic residues" evidence="1">
    <location>
        <begin position="92"/>
        <end position="104"/>
    </location>
</feature>
<keyword evidence="4" id="KW-1185">Reference proteome</keyword>
<proteinExistence type="predicted"/>
<name>A0A3P7PS60_DIBLA</name>
<dbReference type="Pfam" id="PF12269">
    <property type="entry name" value="CpG_bind_C"/>
    <property type="match status" value="1"/>
</dbReference>
<accession>A0A3P7PS60</accession>
<evidence type="ECO:0000313" key="4">
    <source>
        <dbReference type="Proteomes" id="UP000281553"/>
    </source>
</evidence>
<organism evidence="3 4">
    <name type="scientific">Dibothriocephalus latus</name>
    <name type="common">Fish tapeworm</name>
    <name type="synonym">Diphyllobothrium latum</name>
    <dbReference type="NCBI Taxonomy" id="60516"/>
    <lineage>
        <taxon>Eukaryota</taxon>
        <taxon>Metazoa</taxon>
        <taxon>Spiralia</taxon>
        <taxon>Lophotrochozoa</taxon>
        <taxon>Platyhelminthes</taxon>
        <taxon>Cestoda</taxon>
        <taxon>Eucestoda</taxon>
        <taxon>Diphyllobothriidea</taxon>
        <taxon>Diphyllobothriidae</taxon>
        <taxon>Dibothriocephalus</taxon>
    </lineage>
</organism>
<feature type="domain" description="CpG binding protein C-terminal" evidence="2">
    <location>
        <begin position="9"/>
        <end position="61"/>
    </location>
</feature>
<evidence type="ECO:0000259" key="2">
    <source>
        <dbReference type="Pfam" id="PF12269"/>
    </source>
</evidence>
<feature type="region of interest" description="Disordered" evidence="1">
    <location>
        <begin position="85"/>
        <end position="104"/>
    </location>
</feature>
<evidence type="ECO:0000256" key="1">
    <source>
        <dbReference type="SAM" id="MobiDB-lite"/>
    </source>
</evidence>
<dbReference type="OrthoDB" id="419183at2759"/>
<dbReference type="InterPro" id="IPR022056">
    <property type="entry name" value="CpG-bd_C"/>
</dbReference>
<evidence type="ECO:0000313" key="3">
    <source>
        <dbReference type="EMBL" id="VDN22612.1"/>
    </source>
</evidence>
<gene>
    <name evidence="3" type="ORF">DILT_LOCUS14096</name>
</gene>
<sequence>MEGSTFLLSNQKEQSRGTPLFCDFYDTHAKAYCKRLRAVCEHTKEPKYPPDSICGFPLVENEEARLQRSLAQRAGILGMLLHRTVEDTGHSDEDDDAEEADGGR</sequence>